<reference evidence="3" key="1">
    <citation type="submission" date="2020-04" db="EMBL/GenBank/DDBJ databases">
        <title>Ralstonia solanacearum UW576, UW763, UW773, and UW774.</title>
        <authorList>
            <person name="Steidl O."/>
            <person name="Truchon A."/>
            <person name="Allen C."/>
        </authorList>
    </citation>
    <scope>NUCLEOTIDE SEQUENCE [LARGE SCALE GENOMIC DNA]</scope>
    <source>
        <strain evidence="3">UW774</strain>
        <plasmid evidence="3">pUW774mp</plasmid>
    </source>
</reference>
<evidence type="ECO:0000313" key="3">
    <source>
        <dbReference type="Proteomes" id="UP000593970"/>
    </source>
</evidence>
<dbReference type="Proteomes" id="UP000593970">
    <property type="component" value="Plasmid pUW774mp"/>
</dbReference>
<name>A0AA92K4Y4_RALSL</name>
<geneLocation type="plasmid" evidence="2 3">
    <name>pUW774mp</name>
</geneLocation>
<organism evidence="2 3">
    <name type="scientific">Ralstonia solanacearum</name>
    <name type="common">Pseudomonas solanacearum</name>
    <dbReference type="NCBI Taxonomy" id="305"/>
    <lineage>
        <taxon>Bacteria</taxon>
        <taxon>Pseudomonadati</taxon>
        <taxon>Pseudomonadota</taxon>
        <taxon>Betaproteobacteria</taxon>
        <taxon>Burkholderiales</taxon>
        <taxon>Burkholderiaceae</taxon>
        <taxon>Ralstonia</taxon>
        <taxon>Ralstonia solanacearum species complex</taxon>
    </lineage>
</organism>
<dbReference type="AlphaFoldDB" id="A0AA92K4Y4"/>
<protein>
    <submittedName>
        <fullName evidence="2">Uncharacterized protein</fullName>
    </submittedName>
</protein>
<sequence>MKTLILIPILALSIKASIAEPIWITTACLQLKMSAWDKLDSQDEYSARYLVTTEGGRAYEAAKTAQKRNPDSAAVVFPDDFHDISNGLPASMNCASGGKYYWQIYANNKKIDSGYFDFRRAIKQKK</sequence>
<evidence type="ECO:0000313" key="2">
    <source>
        <dbReference type="EMBL" id="QOK98622.1"/>
    </source>
</evidence>
<dbReference type="EMBL" id="CP051170">
    <property type="protein sequence ID" value="QOK98622.1"/>
    <property type="molecule type" value="Genomic_DNA"/>
</dbReference>
<gene>
    <name evidence="2" type="ORF">HF909_19400</name>
</gene>
<feature type="signal peptide" evidence="1">
    <location>
        <begin position="1"/>
        <end position="18"/>
    </location>
</feature>
<keyword evidence="2" id="KW-0614">Plasmid</keyword>
<accession>A0AA92K4Y4</accession>
<proteinExistence type="predicted"/>
<feature type="chain" id="PRO_5041683613" evidence="1">
    <location>
        <begin position="19"/>
        <end position="126"/>
    </location>
</feature>
<evidence type="ECO:0000256" key="1">
    <source>
        <dbReference type="SAM" id="SignalP"/>
    </source>
</evidence>
<keyword evidence="1" id="KW-0732">Signal</keyword>